<proteinExistence type="predicted"/>
<dbReference type="Proteomes" id="UP000014680">
    <property type="component" value="Unassembled WGS sequence"/>
</dbReference>
<sequence length="292" mass="33544">MNTDGVFSLPKSLFDKKVVVTAFNLKYESIKFEANNWNFLQLYASNGFENHENTTSCEFYPAAVPYDIKDSNKVSEWAFWWINIINMQFTYLTPKDKGIFFTTSGPISVLNVRSPSPMMYNYYFNEVKMVIEFNGTLEFLMGSVGMGKQTNGTNVVEVKCSNMTIETITRRDLNTNKTIMEFRGAMDRKCKALTNFFSFSMMTRPGTFLNFTEITFTSKKKNTLKQCPYSDYLCNNRQCAYNTSTCEVICGKCGVGYECVDGYCEEENNNNSRNGTRGVQLLFLVLYFLFVL</sequence>
<dbReference type="KEGG" id="eiv:EIN_277720"/>
<dbReference type="GeneID" id="14883330"/>
<reference evidence="1 2" key="1">
    <citation type="submission" date="2012-10" db="EMBL/GenBank/DDBJ databases">
        <authorList>
            <person name="Zafar N."/>
            <person name="Inman J."/>
            <person name="Hall N."/>
            <person name="Lorenzi H."/>
            <person name="Caler E."/>
        </authorList>
    </citation>
    <scope>NUCLEOTIDE SEQUENCE [LARGE SCALE GENOMIC DNA]</scope>
    <source>
        <strain evidence="1 2">IP1</strain>
    </source>
</reference>
<keyword evidence="2" id="KW-1185">Reference proteome</keyword>
<name>A0A0A1TVE3_ENTIV</name>
<dbReference type="VEuPathDB" id="AmoebaDB:EIN_277720"/>
<protein>
    <submittedName>
        <fullName evidence="1">Uncharacterized protein</fullName>
    </submittedName>
</protein>
<gene>
    <name evidence="1" type="ORF">EIN_277720</name>
</gene>
<organism evidence="1 2">
    <name type="scientific">Entamoeba invadens IP1</name>
    <dbReference type="NCBI Taxonomy" id="370355"/>
    <lineage>
        <taxon>Eukaryota</taxon>
        <taxon>Amoebozoa</taxon>
        <taxon>Evosea</taxon>
        <taxon>Archamoebae</taxon>
        <taxon>Mastigamoebida</taxon>
        <taxon>Entamoebidae</taxon>
        <taxon>Entamoeba</taxon>
    </lineage>
</organism>
<dbReference type="RefSeq" id="XP_004183688.1">
    <property type="nucleotide sequence ID" value="XM_004183640.1"/>
</dbReference>
<dbReference type="EMBL" id="KB207139">
    <property type="protein sequence ID" value="ELP84342.1"/>
    <property type="molecule type" value="Genomic_DNA"/>
</dbReference>
<evidence type="ECO:0000313" key="2">
    <source>
        <dbReference type="Proteomes" id="UP000014680"/>
    </source>
</evidence>
<dbReference type="AlphaFoldDB" id="A0A0A1TVE3"/>
<accession>A0A0A1TVE3</accession>
<evidence type="ECO:0000313" key="1">
    <source>
        <dbReference type="EMBL" id="ELP84342.1"/>
    </source>
</evidence>